<accession>A0A1F6WQ46</accession>
<name>A0A1F6WQ46_9BACT</name>
<dbReference type="Pfam" id="PF02643">
    <property type="entry name" value="DUF192"/>
    <property type="match status" value="1"/>
</dbReference>
<evidence type="ECO:0008006" key="4">
    <source>
        <dbReference type="Google" id="ProtNLM"/>
    </source>
</evidence>
<evidence type="ECO:0000313" key="3">
    <source>
        <dbReference type="Proteomes" id="UP000179448"/>
    </source>
</evidence>
<reference evidence="2 3" key="1">
    <citation type="journal article" date="2016" name="Nat. Commun.">
        <title>Thousands of microbial genomes shed light on interconnected biogeochemical processes in an aquifer system.</title>
        <authorList>
            <person name="Anantharaman K."/>
            <person name="Brown C.T."/>
            <person name="Hug L.A."/>
            <person name="Sharon I."/>
            <person name="Castelle C.J."/>
            <person name="Probst A.J."/>
            <person name="Thomas B.C."/>
            <person name="Singh A."/>
            <person name="Wilkins M.J."/>
            <person name="Karaoz U."/>
            <person name="Brodie E.L."/>
            <person name="Williams K.H."/>
            <person name="Hubbard S.S."/>
            <person name="Banfield J.F."/>
        </authorList>
    </citation>
    <scope>NUCLEOTIDE SEQUENCE [LARGE SCALE GENOMIC DNA]</scope>
</reference>
<dbReference type="InterPro" id="IPR003795">
    <property type="entry name" value="DUF192"/>
</dbReference>
<keyword evidence="1" id="KW-0812">Transmembrane</keyword>
<dbReference type="AlphaFoldDB" id="A0A1F6WQ46"/>
<dbReference type="PANTHER" id="PTHR37953">
    <property type="entry name" value="UPF0127 PROTEIN MJ1496"/>
    <property type="match status" value="1"/>
</dbReference>
<sequence length="167" mass="19306">MKFTFKIWILIILFILLICSIIFFPIRQTEVSKTNFIASSSFFSNYPQGSVIIEETGQRISVAIADTTQHRVQGLSDAPAIPIGMGMLFLFEKEEQHPFWMKDMKYAIDIIWLDKNSRIIYIERELKLDTYPKSFDAPLPSLYVLEMKAGESNKLNINIGDYLSIIR</sequence>
<dbReference type="Gene3D" id="2.60.120.1140">
    <property type="entry name" value="Protein of unknown function DUF192"/>
    <property type="match status" value="1"/>
</dbReference>
<comment type="caution">
    <text evidence="2">The sequence shown here is derived from an EMBL/GenBank/DDBJ whole genome shotgun (WGS) entry which is preliminary data.</text>
</comment>
<gene>
    <name evidence="2" type="ORF">A2997_00795</name>
</gene>
<protein>
    <recommendedName>
        <fullName evidence="4">DUF192 domain-containing protein</fullName>
    </recommendedName>
</protein>
<dbReference type="InterPro" id="IPR038695">
    <property type="entry name" value="Saro_0823-like_sf"/>
</dbReference>
<keyword evidence="1" id="KW-0472">Membrane</keyword>
<dbReference type="PANTHER" id="PTHR37953:SF1">
    <property type="entry name" value="UPF0127 PROTEIN MJ1496"/>
    <property type="match status" value="1"/>
</dbReference>
<feature type="transmembrane region" description="Helical" evidence="1">
    <location>
        <begin position="7"/>
        <end position="26"/>
    </location>
</feature>
<proteinExistence type="predicted"/>
<evidence type="ECO:0000256" key="1">
    <source>
        <dbReference type="SAM" id="Phobius"/>
    </source>
</evidence>
<organism evidence="2 3">
    <name type="scientific">Candidatus Nomurabacteria bacterium RIFCSPLOWO2_01_FULL_36_10b</name>
    <dbReference type="NCBI Taxonomy" id="1801766"/>
    <lineage>
        <taxon>Bacteria</taxon>
        <taxon>Candidatus Nomuraibacteriota</taxon>
    </lineage>
</organism>
<dbReference type="Proteomes" id="UP000179448">
    <property type="component" value="Unassembled WGS sequence"/>
</dbReference>
<keyword evidence="1" id="KW-1133">Transmembrane helix</keyword>
<evidence type="ECO:0000313" key="2">
    <source>
        <dbReference type="EMBL" id="OGI83976.1"/>
    </source>
</evidence>
<dbReference type="EMBL" id="MFUQ01000005">
    <property type="protein sequence ID" value="OGI83976.1"/>
    <property type="molecule type" value="Genomic_DNA"/>
</dbReference>